<evidence type="ECO:0000313" key="1">
    <source>
        <dbReference type="EMBL" id="CUU65943.1"/>
    </source>
</evidence>
<evidence type="ECO:0000313" key="2">
    <source>
        <dbReference type="Proteomes" id="UP000182498"/>
    </source>
</evidence>
<proteinExistence type="predicted"/>
<dbReference type="AlphaFoldDB" id="A0A0X2NKE3"/>
<sequence length="195" mass="21754">MKVTLNCYRNLDTGDMHLENHKLTGIAPDTWMRRVTDLTVPSHSTHHGRFATEAQKALIAGIDGTCRAPGCDNPAATADADHIHRYDNNPHTGTREMQSLCRRCHILKTLGLTDYTRLTDGTTIVSSIDDNHTVTTVPTGPLAHANLTFDRCLAHKTRTRKEHQKLRDTWNYITRCAFQNVGASAIIVEEAPIPF</sequence>
<gene>
    <name evidence="1" type="ORF">CVAR292_01280</name>
</gene>
<protein>
    <recommendedName>
        <fullName evidence="3">HNH nuclease domain-containing protein</fullName>
    </recommendedName>
</protein>
<dbReference type="RefSeq" id="WP_014010511.1">
    <property type="nucleotide sequence ID" value="NZ_FAUH01000007.1"/>
</dbReference>
<dbReference type="InterPro" id="IPR003615">
    <property type="entry name" value="HNH_nuc"/>
</dbReference>
<keyword evidence="2" id="KW-1185">Reference proteome</keyword>
<dbReference type="Proteomes" id="UP000182498">
    <property type="component" value="Unassembled WGS sequence"/>
</dbReference>
<reference evidence="2" key="1">
    <citation type="submission" date="2015-11" db="EMBL/GenBank/DDBJ databases">
        <authorList>
            <person name="Dugat-Bony E."/>
        </authorList>
    </citation>
    <scope>NUCLEOTIDE SEQUENCE [LARGE SCALE GENOMIC DNA]</scope>
    <source>
        <strain evidence="2">Mu292</strain>
    </source>
</reference>
<dbReference type="EMBL" id="FAUH01000007">
    <property type="protein sequence ID" value="CUU65943.1"/>
    <property type="molecule type" value="Genomic_DNA"/>
</dbReference>
<name>A0A0X2NKE3_9CORY</name>
<organism evidence="1 2">
    <name type="scientific">Corynebacterium variabile</name>
    <dbReference type="NCBI Taxonomy" id="1727"/>
    <lineage>
        <taxon>Bacteria</taxon>
        <taxon>Bacillati</taxon>
        <taxon>Actinomycetota</taxon>
        <taxon>Actinomycetes</taxon>
        <taxon>Mycobacteriales</taxon>
        <taxon>Corynebacteriaceae</taxon>
        <taxon>Corynebacterium</taxon>
    </lineage>
</organism>
<evidence type="ECO:0008006" key="3">
    <source>
        <dbReference type="Google" id="ProtNLM"/>
    </source>
</evidence>
<dbReference type="CDD" id="cd00085">
    <property type="entry name" value="HNHc"/>
    <property type="match status" value="1"/>
</dbReference>
<accession>A0A0X2NKE3</accession>